<dbReference type="AlphaFoldDB" id="A0AAQ4DYS1"/>
<sequence>MEVLRKREERALDQSGASWDASIFDTMPFYRYEDKSFYVPMGMFALEEPYVAPFLNETMFIYAAFIGWKVHYSVASLLAEIARSEHSTTGNGTSELSTSYEQYRTCVVRQYGSKLDKVLSIPMVCALSRLW</sequence>
<dbReference type="Proteomes" id="UP001321473">
    <property type="component" value="Unassembled WGS sequence"/>
</dbReference>
<comment type="caution">
    <text evidence="1">The sequence shown here is derived from an EMBL/GenBank/DDBJ whole genome shotgun (WGS) entry which is preliminary data.</text>
</comment>
<dbReference type="EMBL" id="JARKHS020025309">
    <property type="protein sequence ID" value="KAK8767611.1"/>
    <property type="molecule type" value="Genomic_DNA"/>
</dbReference>
<evidence type="ECO:0000313" key="2">
    <source>
        <dbReference type="Proteomes" id="UP001321473"/>
    </source>
</evidence>
<protein>
    <submittedName>
        <fullName evidence="1">Uncharacterized protein</fullName>
    </submittedName>
</protein>
<proteinExistence type="predicted"/>
<gene>
    <name evidence="1" type="ORF">V5799_005608</name>
</gene>
<accession>A0AAQ4DYS1</accession>
<evidence type="ECO:0000313" key="1">
    <source>
        <dbReference type="EMBL" id="KAK8767611.1"/>
    </source>
</evidence>
<keyword evidence="2" id="KW-1185">Reference proteome</keyword>
<organism evidence="1 2">
    <name type="scientific">Amblyomma americanum</name>
    <name type="common">Lone star tick</name>
    <dbReference type="NCBI Taxonomy" id="6943"/>
    <lineage>
        <taxon>Eukaryota</taxon>
        <taxon>Metazoa</taxon>
        <taxon>Ecdysozoa</taxon>
        <taxon>Arthropoda</taxon>
        <taxon>Chelicerata</taxon>
        <taxon>Arachnida</taxon>
        <taxon>Acari</taxon>
        <taxon>Parasitiformes</taxon>
        <taxon>Ixodida</taxon>
        <taxon>Ixodoidea</taxon>
        <taxon>Ixodidae</taxon>
        <taxon>Amblyomminae</taxon>
        <taxon>Amblyomma</taxon>
    </lineage>
</organism>
<name>A0AAQ4DYS1_AMBAM</name>
<reference evidence="1 2" key="1">
    <citation type="journal article" date="2023" name="Arcadia Sci">
        <title>De novo assembly of a long-read Amblyomma americanum tick genome.</title>
        <authorList>
            <person name="Chou S."/>
            <person name="Poskanzer K.E."/>
            <person name="Rollins M."/>
            <person name="Thuy-Boun P.S."/>
        </authorList>
    </citation>
    <scope>NUCLEOTIDE SEQUENCE [LARGE SCALE GENOMIC DNA]</scope>
    <source>
        <strain evidence="1">F_SG_1</strain>
        <tissue evidence="1">Salivary glands</tissue>
    </source>
</reference>